<evidence type="ECO:0000259" key="8">
    <source>
        <dbReference type="Pfam" id="PF08784"/>
    </source>
</evidence>
<dbReference type="Proteomes" id="UP000006729">
    <property type="component" value="Chromosome 18"/>
</dbReference>
<evidence type="ECO:0000256" key="4">
    <source>
        <dbReference type="ARBA" id="ARBA00023125"/>
    </source>
</evidence>
<dbReference type="AlphaFoldDB" id="A0A3N7G6X4"/>
<dbReference type="Gene3D" id="2.40.50.140">
    <property type="entry name" value="Nucleic acid-binding proteins"/>
    <property type="match status" value="1"/>
</dbReference>
<evidence type="ECO:0000256" key="2">
    <source>
        <dbReference type="ARBA" id="ARBA00007815"/>
    </source>
</evidence>
<keyword evidence="3" id="KW-0227">DNA damage</keyword>
<dbReference type="SUPFAM" id="SSF50249">
    <property type="entry name" value="Nucleic acid-binding proteins"/>
    <property type="match status" value="1"/>
</dbReference>
<keyword evidence="7" id="KW-0539">Nucleus</keyword>
<dbReference type="PANTHER" id="PTHR13989">
    <property type="entry name" value="REPLICATION PROTEIN A-RELATED"/>
    <property type="match status" value="1"/>
</dbReference>
<keyword evidence="5" id="KW-0233">DNA recombination</keyword>
<dbReference type="PANTHER" id="PTHR13989:SF16">
    <property type="entry name" value="REPLICATION PROTEIN A2"/>
    <property type="match status" value="1"/>
</dbReference>
<sequence length="230" mass="25614">MGAANSMEAPQPSWAADSCLLKPLTLLLIPPPSPKVQESLDTEQMGEILVGMYVRVHGHLRGLQGRRFLNVFSIRPVTDFNEIPGHFIECIYVHFYNTRLQGVTSQPPVANSTSIPLKGYQTAPPYQSSVYSSADGLNNVSQMILNFLQQPAYLNTEGAHYDVIARQLNIPMNKLKSHSPAPSLMCKLSERNLLTSPSLLFDREELQMLVDNGLVYTTINDDYYKSTVNA</sequence>
<accession>A0A3N7G6X4</accession>
<feature type="domain" description="Replication protein A C-terminal" evidence="8">
    <location>
        <begin position="94"/>
        <end position="177"/>
    </location>
</feature>
<keyword evidence="4" id="KW-0238">DNA-binding</keyword>
<name>A0A3N7G6X4_POPTR</name>
<proteinExistence type="inferred from homology"/>
<keyword evidence="10" id="KW-1185">Reference proteome</keyword>
<dbReference type="GO" id="GO:0003677">
    <property type="term" value="F:DNA binding"/>
    <property type="evidence" value="ECO:0007669"/>
    <property type="project" value="UniProtKB-KW"/>
</dbReference>
<evidence type="ECO:0000256" key="7">
    <source>
        <dbReference type="ARBA" id="ARBA00023242"/>
    </source>
</evidence>
<dbReference type="InterPro" id="IPR012340">
    <property type="entry name" value="NA-bd_OB-fold"/>
</dbReference>
<dbReference type="EMBL" id="CM009307">
    <property type="protein sequence ID" value="RQP02917.1"/>
    <property type="molecule type" value="Genomic_DNA"/>
</dbReference>
<protein>
    <recommendedName>
        <fullName evidence="8">Replication protein A C-terminal domain-containing protein</fullName>
    </recommendedName>
</protein>
<evidence type="ECO:0000256" key="1">
    <source>
        <dbReference type="ARBA" id="ARBA00004123"/>
    </source>
</evidence>
<dbReference type="GO" id="GO:0005634">
    <property type="term" value="C:nucleus"/>
    <property type="evidence" value="ECO:0007669"/>
    <property type="project" value="UniProtKB-SubCell"/>
</dbReference>
<evidence type="ECO:0000313" key="10">
    <source>
        <dbReference type="Proteomes" id="UP000006729"/>
    </source>
</evidence>
<keyword evidence="6" id="KW-0234">DNA repair</keyword>
<comment type="similarity">
    <text evidence="2">Belongs to the replication factor A protein 2 family.</text>
</comment>
<dbReference type="InterPro" id="IPR036388">
    <property type="entry name" value="WH-like_DNA-bd_sf"/>
</dbReference>
<comment type="subcellular location">
    <subcellularLocation>
        <location evidence="1">Nucleus</location>
    </subcellularLocation>
</comment>
<evidence type="ECO:0000256" key="5">
    <source>
        <dbReference type="ARBA" id="ARBA00023172"/>
    </source>
</evidence>
<reference evidence="9 10" key="1">
    <citation type="journal article" date="2006" name="Science">
        <title>The genome of black cottonwood, Populus trichocarpa (Torr. &amp; Gray).</title>
        <authorList>
            <person name="Tuskan G.A."/>
            <person name="Difazio S."/>
            <person name="Jansson S."/>
            <person name="Bohlmann J."/>
            <person name="Grigoriev I."/>
            <person name="Hellsten U."/>
            <person name="Putnam N."/>
            <person name="Ralph S."/>
            <person name="Rombauts S."/>
            <person name="Salamov A."/>
            <person name="Schein J."/>
            <person name="Sterck L."/>
            <person name="Aerts A."/>
            <person name="Bhalerao R.R."/>
            <person name="Bhalerao R.P."/>
            <person name="Blaudez D."/>
            <person name="Boerjan W."/>
            <person name="Brun A."/>
            <person name="Brunner A."/>
            <person name="Busov V."/>
            <person name="Campbell M."/>
            <person name="Carlson J."/>
            <person name="Chalot M."/>
            <person name="Chapman J."/>
            <person name="Chen G.L."/>
            <person name="Cooper D."/>
            <person name="Coutinho P.M."/>
            <person name="Couturier J."/>
            <person name="Covert S."/>
            <person name="Cronk Q."/>
            <person name="Cunningham R."/>
            <person name="Davis J."/>
            <person name="Degroeve S."/>
            <person name="Dejardin A."/>
            <person name="Depamphilis C."/>
            <person name="Detter J."/>
            <person name="Dirks B."/>
            <person name="Dubchak I."/>
            <person name="Duplessis S."/>
            <person name="Ehlting J."/>
            <person name="Ellis B."/>
            <person name="Gendler K."/>
            <person name="Goodstein D."/>
            <person name="Gribskov M."/>
            <person name="Grimwood J."/>
            <person name="Groover A."/>
            <person name="Gunter L."/>
            <person name="Hamberger B."/>
            <person name="Heinze B."/>
            <person name="Helariutta Y."/>
            <person name="Henrissat B."/>
            <person name="Holligan D."/>
            <person name="Holt R."/>
            <person name="Huang W."/>
            <person name="Islam-Faridi N."/>
            <person name="Jones S."/>
            <person name="Jones-Rhoades M."/>
            <person name="Jorgensen R."/>
            <person name="Joshi C."/>
            <person name="Kangasjarvi J."/>
            <person name="Karlsson J."/>
            <person name="Kelleher C."/>
            <person name="Kirkpatrick R."/>
            <person name="Kirst M."/>
            <person name="Kohler A."/>
            <person name="Kalluri U."/>
            <person name="Larimer F."/>
            <person name="Leebens-Mack J."/>
            <person name="Leple J.C."/>
            <person name="Locascio P."/>
            <person name="Lou Y."/>
            <person name="Lucas S."/>
            <person name="Martin F."/>
            <person name="Montanini B."/>
            <person name="Napoli C."/>
            <person name="Nelson D.R."/>
            <person name="Nelson C."/>
            <person name="Nieminen K."/>
            <person name="Nilsson O."/>
            <person name="Pereda V."/>
            <person name="Peter G."/>
            <person name="Philippe R."/>
            <person name="Pilate G."/>
            <person name="Poliakov A."/>
            <person name="Razumovskaya J."/>
            <person name="Richardson P."/>
            <person name="Rinaldi C."/>
            <person name="Ritland K."/>
            <person name="Rouze P."/>
            <person name="Ryaboy D."/>
            <person name="Schmutz J."/>
            <person name="Schrader J."/>
            <person name="Segerman B."/>
            <person name="Shin H."/>
            <person name="Siddiqui A."/>
            <person name="Sterky F."/>
            <person name="Terry A."/>
            <person name="Tsai C.J."/>
            <person name="Uberbacher E."/>
            <person name="Unneberg P."/>
            <person name="Vahala J."/>
            <person name="Wall K."/>
            <person name="Wessler S."/>
            <person name="Yang G."/>
            <person name="Yin T."/>
            <person name="Douglas C."/>
            <person name="Marra M."/>
            <person name="Sandberg G."/>
            <person name="Van de Peer Y."/>
            <person name="Rokhsar D."/>
        </authorList>
    </citation>
    <scope>NUCLEOTIDE SEQUENCE [LARGE SCALE GENOMIC DNA]</scope>
    <source>
        <strain evidence="10">cv. Nisqually</strain>
    </source>
</reference>
<dbReference type="GO" id="GO:0006310">
    <property type="term" value="P:DNA recombination"/>
    <property type="evidence" value="ECO:0007669"/>
    <property type="project" value="UniProtKB-KW"/>
</dbReference>
<dbReference type="Pfam" id="PF08784">
    <property type="entry name" value="RPA_C"/>
    <property type="match status" value="1"/>
</dbReference>
<dbReference type="InterPro" id="IPR040260">
    <property type="entry name" value="RFA2-like"/>
</dbReference>
<organism evidence="9 10">
    <name type="scientific">Populus trichocarpa</name>
    <name type="common">Western balsam poplar</name>
    <name type="synonym">Populus balsamifera subsp. trichocarpa</name>
    <dbReference type="NCBI Taxonomy" id="3694"/>
    <lineage>
        <taxon>Eukaryota</taxon>
        <taxon>Viridiplantae</taxon>
        <taxon>Streptophyta</taxon>
        <taxon>Embryophyta</taxon>
        <taxon>Tracheophyta</taxon>
        <taxon>Spermatophyta</taxon>
        <taxon>Magnoliopsida</taxon>
        <taxon>eudicotyledons</taxon>
        <taxon>Gunneridae</taxon>
        <taxon>Pentapetalae</taxon>
        <taxon>rosids</taxon>
        <taxon>fabids</taxon>
        <taxon>Malpighiales</taxon>
        <taxon>Salicaceae</taxon>
        <taxon>Saliceae</taxon>
        <taxon>Populus</taxon>
    </lineage>
</organism>
<dbReference type="GO" id="GO:0006281">
    <property type="term" value="P:DNA repair"/>
    <property type="evidence" value="ECO:0007669"/>
    <property type="project" value="UniProtKB-KW"/>
</dbReference>
<gene>
    <name evidence="9" type="ORF">POPTR_018G091700</name>
</gene>
<evidence type="ECO:0000256" key="3">
    <source>
        <dbReference type="ARBA" id="ARBA00022763"/>
    </source>
</evidence>
<dbReference type="CDD" id="cd04478">
    <property type="entry name" value="RPA2_DBD_D"/>
    <property type="match status" value="1"/>
</dbReference>
<dbReference type="Gene3D" id="1.10.10.10">
    <property type="entry name" value="Winged helix-like DNA-binding domain superfamily/Winged helix DNA-binding domain"/>
    <property type="match status" value="1"/>
</dbReference>
<evidence type="ECO:0000256" key="6">
    <source>
        <dbReference type="ARBA" id="ARBA00023204"/>
    </source>
</evidence>
<dbReference type="InterPro" id="IPR014892">
    <property type="entry name" value="RPA_C"/>
</dbReference>
<evidence type="ECO:0000313" key="9">
    <source>
        <dbReference type="EMBL" id="RQP02917.1"/>
    </source>
</evidence>